<dbReference type="PaxDb" id="2903-EOD14244"/>
<feature type="compositionally biased region" description="Low complexity" evidence="1">
    <location>
        <begin position="38"/>
        <end position="62"/>
    </location>
</feature>
<dbReference type="RefSeq" id="XP_005766673.1">
    <property type="nucleotide sequence ID" value="XM_005766616.1"/>
</dbReference>
<reference evidence="2" key="2">
    <citation type="submission" date="2024-10" db="UniProtKB">
        <authorList>
            <consortium name="EnsemblProtists"/>
        </authorList>
    </citation>
    <scope>IDENTIFICATION</scope>
</reference>
<feature type="compositionally biased region" description="Low complexity" evidence="1">
    <location>
        <begin position="98"/>
        <end position="111"/>
    </location>
</feature>
<evidence type="ECO:0000256" key="1">
    <source>
        <dbReference type="SAM" id="MobiDB-lite"/>
    </source>
</evidence>
<evidence type="ECO:0000313" key="2">
    <source>
        <dbReference type="EnsemblProtists" id="EOD14244"/>
    </source>
</evidence>
<dbReference type="EnsemblProtists" id="EOD14244">
    <property type="protein sequence ID" value="EOD14244"/>
    <property type="gene ID" value="EMIHUDRAFT_470636"/>
</dbReference>
<feature type="compositionally biased region" description="Pro residues" evidence="1">
    <location>
        <begin position="78"/>
        <end position="91"/>
    </location>
</feature>
<evidence type="ECO:0000313" key="3">
    <source>
        <dbReference type="Proteomes" id="UP000013827"/>
    </source>
</evidence>
<dbReference type="GeneID" id="17260395"/>
<accession>A0A0D3ISK9</accession>
<feature type="compositionally biased region" description="Basic and acidic residues" evidence="1">
    <location>
        <begin position="119"/>
        <end position="128"/>
    </location>
</feature>
<dbReference type="Proteomes" id="UP000013827">
    <property type="component" value="Unassembled WGS sequence"/>
</dbReference>
<proteinExistence type="predicted"/>
<reference evidence="3" key="1">
    <citation type="journal article" date="2013" name="Nature">
        <title>Pan genome of the phytoplankton Emiliania underpins its global distribution.</title>
        <authorList>
            <person name="Read B.A."/>
            <person name="Kegel J."/>
            <person name="Klute M.J."/>
            <person name="Kuo A."/>
            <person name="Lefebvre S.C."/>
            <person name="Maumus F."/>
            <person name="Mayer C."/>
            <person name="Miller J."/>
            <person name="Monier A."/>
            <person name="Salamov A."/>
            <person name="Young J."/>
            <person name="Aguilar M."/>
            <person name="Claverie J.M."/>
            <person name="Frickenhaus S."/>
            <person name="Gonzalez K."/>
            <person name="Herman E.K."/>
            <person name="Lin Y.C."/>
            <person name="Napier J."/>
            <person name="Ogata H."/>
            <person name="Sarno A.F."/>
            <person name="Shmutz J."/>
            <person name="Schroeder D."/>
            <person name="de Vargas C."/>
            <person name="Verret F."/>
            <person name="von Dassow P."/>
            <person name="Valentin K."/>
            <person name="Van de Peer Y."/>
            <person name="Wheeler G."/>
            <person name="Dacks J.B."/>
            <person name="Delwiche C.F."/>
            <person name="Dyhrman S.T."/>
            <person name="Glockner G."/>
            <person name="John U."/>
            <person name="Richards T."/>
            <person name="Worden A.Z."/>
            <person name="Zhang X."/>
            <person name="Grigoriev I.V."/>
            <person name="Allen A.E."/>
            <person name="Bidle K."/>
            <person name="Borodovsky M."/>
            <person name="Bowler C."/>
            <person name="Brownlee C."/>
            <person name="Cock J.M."/>
            <person name="Elias M."/>
            <person name="Gladyshev V.N."/>
            <person name="Groth M."/>
            <person name="Guda C."/>
            <person name="Hadaegh A."/>
            <person name="Iglesias-Rodriguez M.D."/>
            <person name="Jenkins J."/>
            <person name="Jones B.M."/>
            <person name="Lawson T."/>
            <person name="Leese F."/>
            <person name="Lindquist E."/>
            <person name="Lobanov A."/>
            <person name="Lomsadze A."/>
            <person name="Malik S.B."/>
            <person name="Marsh M.E."/>
            <person name="Mackinder L."/>
            <person name="Mock T."/>
            <person name="Mueller-Roeber B."/>
            <person name="Pagarete A."/>
            <person name="Parker M."/>
            <person name="Probert I."/>
            <person name="Quesneville H."/>
            <person name="Raines C."/>
            <person name="Rensing S.A."/>
            <person name="Riano-Pachon D.M."/>
            <person name="Richier S."/>
            <person name="Rokitta S."/>
            <person name="Shiraiwa Y."/>
            <person name="Soanes D.M."/>
            <person name="van der Giezen M."/>
            <person name="Wahlund T.M."/>
            <person name="Williams B."/>
            <person name="Wilson W."/>
            <person name="Wolfe G."/>
            <person name="Wurch L.L."/>
        </authorList>
    </citation>
    <scope>NUCLEOTIDE SEQUENCE</scope>
</reference>
<dbReference type="AlphaFoldDB" id="A0A0D3ISK9"/>
<keyword evidence="3" id="KW-1185">Reference proteome</keyword>
<dbReference type="HOGENOM" id="CLU_1047445_0_0_1"/>
<sequence length="266" mass="27736">MRLEDLDRYSVDFTFAGELPTPAELLKVARLAADRANRANAVSADAPANNGGAVAAVPARSAARQREAPPARPHKRPLPPPSQPQPAVAPPRRPEPAPANACAATRASSQAGDSPAKQRRAEAVRRLAAESQLSAAEHAELLSLAEAGAAPGEGGGSEAAARYAALSARLHSEQRTWLSELQSSLLSEAPSRYTQLPAGTERLADELRARSARAAASRCRPHYSLLSKLARAAQPAAAAGGAAKLRHVRRVDSALAAAPRRSPPAQ</sequence>
<protein>
    <submittedName>
        <fullName evidence="2">Uncharacterized protein</fullName>
    </submittedName>
</protein>
<dbReference type="KEGG" id="ehx:EMIHUDRAFT_470636"/>
<name>A0A0D3ISK9_EMIH1</name>
<feature type="region of interest" description="Disordered" evidence="1">
    <location>
        <begin position="37"/>
        <end position="131"/>
    </location>
</feature>
<organism evidence="2 3">
    <name type="scientific">Emiliania huxleyi (strain CCMP1516)</name>
    <dbReference type="NCBI Taxonomy" id="280463"/>
    <lineage>
        <taxon>Eukaryota</taxon>
        <taxon>Haptista</taxon>
        <taxon>Haptophyta</taxon>
        <taxon>Prymnesiophyceae</taxon>
        <taxon>Isochrysidales</taxon>
        <taxon>Noelaerhabdaceae</taxon>
        <taxon>Emiliania</taxon>
    </lineage>
</organism>